<dbReference type="PANTHER" id="PTHR43037:SF1">
    <property type="entry name" value="BLL1128 PROTEIN"/>
    <property type="match status" value="1"/>
</dbReference>
<reference evidence="4 5" key="1">
    <citation type="submission" date="2019-01" db="EMBL/GenBank/DDBJ databases">
        <title>Ancylomarina salipaludis sp. nov., isolated from a salt marsh.</title>
        <authorList>
            <person name="Yoon J.-H."/>
        </authorList>
    </citation>
    <scope>NUCLEOTIDE SEQUENCE [LARGE SCALE GENOMIC DNA]</scope>
    <source>
        <strain evidence="4 5">SHSM-M15</strain>
    </source>
</reference>
<dbReference type="PANTHER" id="PTHR43037">
    <property type="entry name" value="UNNAMED PRODUCT-RELATED"/>
    <property type="match status" value="1"/>
</dbReference>
<feature type="signal peptide" evidence="2">
    <location>
        <begin position="1"/>
        <end position="19"/>
    </location>
</feature>
<dbReference type="AlphaFoldDB" id="A0A4Q1JNY6"/>
<dbReference type="InterPro" id="IPR011652">
    <property type="entry name" value="MORN_2"/>
</dbReference>
<evidence type="ECO:0000313" key="5">
    <source>
        <dbReference type="Proteomes" id="UP000289703"/>
    </source>
</evidence>
<dbReference type="GO" id="GO:0016787">
    <property type="term" value="F:hydrolase activity"/>
    <property type="evidence" value="ECO:0007669"/>
    <property type="project" value="InterPro"/>
</dbReference>
<keyword evidence="5" id="KW-1185">Reference proteome</keyword>
<comment type="caution">
    <text evidence="4">The sequence shown here is derived from an EMBL/GenBank/DDBJ whole genome shotgun (WGS) entry which is preliminary data.</text>
</comment>
<evidence type="ECO:0000256" key="2">
    <source>
        <dbReference type="SAM" id="SignalP"/>
    </source>
</evidence>
<dbReference type="Pfam" id="PF02230">
    <property type="entry name" value="Abhydrolase_2"/>
    <property type="match status" value="1"/>
</dbReference>
<dbReference type="Gene3D" id="2.20.110.10">
    <property type="entry name" value="Histone H3 K4-specific methyltransferase SET7/9 N-terminal domain"/>
    <property type="match status" value="1"/>
</dbReference>
<keyword evidence="1 2" id="KW-0732">Signal</keyword>
<dbReference type="Pfam" id="PF07661">
    <property type="entry name" value="MORN_2"/>
    <property type="match status" value="2"/>
</dbReference>
<dbReference type="InterPro" id="IPR050955">
    <property type="entry name" value="Plant_Biomass_Hydrol_Est"/>
</dbReference>
<sequence length="376" mass="44134">MKQRTTILIMILTSIGVQAQTIDTFLLQFPISKYDTVVYKRIIEKSDKNNLIHVRDFYANGQIQMDATYSNFDKNVKEELQCNYRSNTKQGNYKEWSKNGQLIYDANYNNGLRDGLAVSWYNTGIKESEKTWKNGQLNNVCKYWSEKGDLEFEIKFKNGINQSPETKSYNYITYLPTDYTNDSSKKYPLLIFLHGGSARGTDTLDLYDAGPFDQIYRGRSFPFIVVAPQCPKHIRWSTENWFDNFYSDLKQKYRFDTNRVYLTGASLGGSGTWYLATKYPDKFTAIAPMSGFTRHMDYISENIENLKNIPIWAFHGESDNIVPVEETDYLINKLSEINNQTKYTREKDVGHSIHWLVYPETEIYDWFLKYEKRNYK</sequence>
<dbReference type="Gene3D" id="3.40.50.1820">
    <property type="entry name" value="alpha/beta hydrolase"/>
    <property type="match status" value="1"/>
</dbReference>
<feature type="domain" description="Phospholipase/carboxylesterase/thioesterase" evidence="3">
    <location>
        <begin position="250"/>
        <end position="353"/>
    </location>
</feature>
<evidence type="ECO:0000259" key="3">
    <source>
        <dbReference type="Pfam" id="PF02230"/>
    </source>
</evidence>
<accession>A0A4Q1JNY6</accession>
<name>A0A4Q1JNY6_9BACT</name>
<gene>
    <name evidence="4" type="ORF">EO244_05745</name>
</gene>
<dbReference type="RefSeq" id="WP_129253704.1">
    <property type="nucleotide sequence ID" value="NZ_SAXA01000004.1"/>
</dbReference>
<dbReference type="SUPFAM" id="SSF53474">
    <property type="entry name" value="alpha/beta-Hydrolases"/>
    <property type="match status" value="1"/>
</dbReference>
<dbReference type="InterPro" id="IPR003140">
    <property type="entry name" value="PLipase/COase/thioEstase"/>
</dbReference>
<dbReference type="InterPro" id="IPR029058">
    <property type="entry name" value="AB_hydrolase_fold"/>
</dbReference>
<dbReference type="SUPFAM" id="SSF82185">
    <property type="entry name" value="Histone H3 K4-specific methyltransferase SET7/9 N-terminal domain"/>
    <property type="match status" value="1"/>
</dbReference>
<protein>
    <recommendedName>
        <fullName evidence="3">Phospholipase/carboxylesterase/thioesterase domain-containing protein</fullName>
    </recommendedName>
</protein>
<proteinExistence type="predicted"/>
<dbReference type="OrthoDB" id="9764953at2"/>
<evidence type="ECO:0000256" key="1">
    <source>
        <dbReference type="ARBA" id="ARBA00022729"/>
    </source>
</evidence>
<evidence type="ECO:0000313" key="4">
    <source>
        <dbReference type="EMBL" id="RXQ95811.1"/>
    </source>
</evidence>
<dbReference type="EMBL" id="SAXA01000004">
    <property type="protein sequence ID" value="RXQ95811.1"/>
    <property type="molecule type" value="Genomic_DNA"/>
</dbReference>
<organism evidence="4 5">
    <name type="scientific">Ancylomarina salipaludis</name>
    <dbReference type="NCBI Taxonomy" id="2501299"/>
    <lineage>
        <taxon>Bacteria</taxon>
        <taxon>Pseudomonadati</taxon>
        <taxon>Bacteroidota</taxon>
        <taxon>Bacteroidia</taxon>
        <taxon>Marinilabiliales</taxon>
        <taxon>Marinifilaceae</taxon>
        <taxon>Ancylomarina</taxon>
    </lineage>
</organism>
<dbReference type="Proteomes" id="UP000289703">
    <property type="component" value="Unassembled WGS sequence"/>
</dbReference>
<feature type="chain" id="PRO_5020649759" description="Phospholipase/carboxylesterase/thioesterase domain-containing protein" evidence="2">
    <location>
        <begin position="20"/>
        <end position="376"/>
    </location>
</feature>